<evidence type="ECO:0000313" key="7">
    <source>
        <dbReference type="Proteomes" id="UP000572635"/>
    </source>
</evidence>
<keyword evidence="1 3" id="KW-0238">DNA-binding</keyword>
<feature type="modified residue" description="4-aspartylphosphate" evidence="2">
    <location>
        <position position="65"/>
    </location>
</feature>
<evidence type="ECO:0000259" key="4">
    <source>
        <dbReference type="PROSITE" id="PS50110"/>
    </source>
</evidence>
<dbReference type="InterPro" id="IPR039420">
    <property type="entry name" value="WalR-like"/>
</dbReference>
<evidence type="ECO:0000313" key="6">
    <source>
        <dbReference type="EMBL" id="MBB5432268.1"/>
    </source>
</evidence>
<name>A0A7W8QKS5_9ACTN</name>
<dbReference type="GO" id="GO:0000976">
    <property type="term" value="F:transcription cis-regulatory region binding"/>
    <property type="evidence" value="ECO:0007669"/>
    <property type="project" value="TreeGrafter"/>
</dbReference>
<dbReference type="SMART" id="SM00862">
    <property type="entry name" value="Trans_reg_C"/>
    <property type="match status" value="1"/>
</dbReference>
<dbReference type="GO" id="GO:0000156">
    <property type="term" value="F:phosphorelay response regulator activity"/>
    <property type="evidence" value="ECO:0007669"/>
    <property type="project" value="TreeGrafter"/>
</dbReference>
<evidence type="ECO:0000259" key="5">
    <source>
        <dbReference type="PROSITE" id="PS51755"/>
    </source>
</evidence>
<keyword evidence="2" id="KW-0597">Phosphoprotein</keyword>
<dbReference type="PROSITE" id="PS51755">
    <property type="entry name" value="OMPR_PHOB"/>
    <property type="match status" value="1"/>
</dbReference>
<dbReference type="PANTHER" id="PTHR48111">
    <property type="entry name" value="REGULATOR OF RPOS"/>
    <property type="match status" value="1"/>
</dbReference>
<dbReference type="Gene3D" id="3.40.50.2300">
    <property type="match status" value="1"/>
</dbReference>
<dbReference type="InterPro" id="IPR036388">
    <property type="entry name" value="WH-like_DNA-bd_sf"/>
</dbReference>
<dbReference type="CDD" id="cd00383">
    <property type="entry name" value="trans_reg_C"/>
    <property type="match status" value="1"/>
</dbReference>
<keyword evidence="7" id="KW-1185">Reference proteome</keyword>
<dbReference type="Gene3D" id="1.10.10.10">
    <property type="entry name" value="Winged helix-like DNA-binding domain superfamily/Winged helix DNA-binding domain"/>
    <property type="match status" value="1"/>
</dbReference>
<feature type="DNA-binding region" description="OmpR/PhoB-type" evidence="3">
    <location>
        <begin position="143"/>
        <end position="239"/>
    </location>
</feature>
<reference evidence="6 7" key="1">
    <citation type="submission" date="2020-08" db="EMBL/GenBank/DDBJ databases">
        <title>Sequencing the genomes of 1000 actinobacteria strains.</title>
        <authorList>
            <person name="Klenk H.-P."/>
        </authorList>
    </citation>
    <scope>NUCLEOTIDE SEQUENCE [LARGE SCALE GENOMIC DNA]</scope>
    <source>
        <strain evidence="6 7">DSM 44551</strain>
    </source>
</reference>
<dbReference type="Pfam" id="PF00486">
    <property type="entry name" value="Trans_reg_C"/>
    <property type="match status" value="1"/>
</dbReference>
<dbReference type="PROSITE" id="PS50110">
    <property type="entry name" value="RESPONSE_REGULATORY"/>
    <property type="match status" value="1"/>
</dbReference>
<evidence type="ECO:0000256" key="3">
    <source>
        <dbReference type="PROSITE-ProRule" id="PRU01091"/>
    </source>
</evidence>
<dbReference type="GO" id="GO:0032993">
    <property type="term" value="C:protein-DNA complex"/>
    <property type="evidence" value="ECO:0007669"/>
    <property type="project" value="TreeGrafter"/>
</dbReference>
<dbReference type="SUPFAM" id="SSF46894">
    <property type="entry name" value="C-terminal effector domain of the bipartite response regulators"/>
    <property type="match status" value="1"/>
</dbReference>
<comment type="caution">
    <text evidence="6">The sequence shown here is derived from an EMBL/GenBank/DDBJ whole genome shotgun (WGS) entry which is preliminary data.</text>
</comment>
<dbReference type="InterPro" id="IPR016032">
    <property type="entry name" value="Sig_transdc_resp-reg_C-effctor"/>
</dbReference>
<evidence type="ECO:0000256" key="2">
    <source>
        <dbReference type="PROSITE-ProRule" id="PRU00169"/>
    </source>
</evidence>
<dbReference type="RefSeq" id="WP_312893588.1">
    <property type="nucleotide sequence ID" value="NZ_BAAAJD010000069.1"/>
</dbReference>
<feature type="domain" description="Response regulatory" evidence="4">
    <location>
        <begin position="16"/>
        <end position="130"/>
    </location>
</feature>
<feature type="domain" description="OmpR/PhoB-type" evidence="5">
    <location>
        <begin position="143"/>
        <end position="239"/>
    </location>
</feature>
<dbReference type="AlphaFoldDB" id="A0A7W8QKS5"/>
<accession>A0A7W8QKS5</accession>
<dbReference type="InterPro" id="IPR001867">
    <property type="entry name" value="OmpR/PhoB-type_DNA-bd"/>
</dbReference>
<dbReference type="PANTHER" id="PTHR48111:SF28">
    <property type="entry name" value="TRANSCRIPTIONAL REGULATORY PROTEIN TCRX-RELATED"/>
    <property type="match status" value="1"/>
</dbReference>
<dbReference type="Proteomes" id="UP000572635">
    <property type="component" value="Unassembled WGS sequence"/>
</dbReference>
<dbReference type="GO" id="GO:0006355">
    <property type="term" value="P:regulation of DNA-templated transcription"/>
    <property type="evidence" value="ECO:0007669"/>
    <property type="project" value="InterPro"/>
</dbReference>
<evidence type="ECO:0000256" key="1">
    <source>
        <dbReference type="ARBA" id="ARBA00023125"/>
    </source>
</evidence>
<dbReference type="GO" id="GO:0005829">
    <property type="term" value="C:cytosol"/>
    <property type="evidence" value="ECO:0007669"/>
    <property type="project" value="TreeGrafter"/>
</dbReference>
<proteinExistence type="predicted"/>
<dbReference type="Gene3D" id="6.10.250.690">
    <property type="match status" value="1"/>
</dbReference>
<dbReference type="SMART" id="SM00448">
    <property type="entry name" value="REC"/>
    <property type="match status" value="1"/>
</dbReference>
<dbReference type="SUPFAM" id="SSF52172">
    <property type="entry name" value="CheY-like"/>
    <property type="match status" value="1"/>
</dbReference>
<protein>
    <submittedName>
        <fullName evidence="6">Two-component system OmpR family response regulator</fullName>
    </submittedName>
</protein>
<organism evidence="6 7">
    <name type="scientific">Nocardiopsis composta</name>
    <dbReference type="NCBI Taxonomy" id="157465"/>
    <lineage>
        <taxon>Bacteria</taxon>
        <taxon>Bacillati</taxon>
        <taxon>Actinomycetota</taxon>
        <taxon>Actinomycetes</taxon>
        <taxon>Streptosporangiales</taxon>
        <taxon>Nocardiopsidaceae</taxon>
        <taxon>Nocardiopsis</taxon>
    </lineage>
</organism>
<dbReference type="EMBL" id="JACHDB010000001">
    <property type="protein sequence ID" value="MBB5432268.1"/>
    <property type="molecule type" value="Genomic_DNA"/>
</dbReference>
<gene>
    <name evidence="6" type="ORF">HDA36_002352</name>
</gene>
<sequence>MSATEQPPRPAGAKGRVLVVDDEPTLLELLTSSLELSGFTARGVGDGDAALRELGAFAPDIAVLDVMLPGRDGFALAGELRAAAPGLPVIFLTARGSVQDRLTGLRSGADDYVAKPFSLEEVVLRIEAILRRSGGAPAAGDDPSVLRFADLELDEELHEAHRAGRPVRLSPTEFALLRYLMLNAGKAVAKPQILDRVWGGGHSDPRVVETYISYLRRKIDAEGVPLIHTVWGVGYSLRLPAAGGRG</sequence>
<dbReference type="Pfam" id="PF00072">
    <property type="entry name" value="Response_reg"/>
    <property type="match status" value="1"/>
</dbReference>
<dbReference type="InterPro" id="IPR001789">
    <property type="entry name" value="Sig_transdc_resp-reg_receiver"/>
</dbReference>
<dbReference type="InterPro" id="IPR011006">
    <property type="entry name" value="CheY-like_superfamily"/>
</dbReference>